<dbReference type="GO" id="GO:0006396">
    <property type="term" value="P:RNA processing"/>
    <property type="evidence" value="ECO:0007669"/>
    <property type="project" value="InterPro"/>
</dbReference>
<dbReference type="HOGENOM" id="CLU_000907_4_2_1"/>
<feature type="domain" description="RNase III" evidence="8">
    <location>
        <begin position="1372"/>
        <end position="1528"/>
    </location>
</feature>
<dbReference type="InterPro" id="IPR038248">
    <property type="entry name" value="Dicer_dimer_sf"/>
</dbReference>
<dbReference type="GO" id="GO:0003723">
    <property type="term" value="F:RNA binding"/>
    <property type="evidence" value="ECO:0007669"/>
    <property type="project" value="UniProtKB-UniRule"/>
</dbReference>
<keyword evidence="1" id="KW-0677">Repeat</keyword>
<evidence type="ECO:0000259" key="8">
    <source>
        <dbReference type="PROSITE" id="PS50142"/>
    </source>
</evidence>
<feature type="compositionally biased region" description="Basic and acidic residues" evidence="7">
    <location>
        <begin position="38"/>
        <end position="47"/>
    </location>
</feature>
<dbReference type="InterPro" id="IPR036389">
    <property type="entry name" value="RNase_III_sf"/>
</dbReference>
<keyword evidence="2" id="KW-0547">Nucleotide-binding</keyword>
<dbReference type="InterPro" id="IPR000999">
    <property type="entry name" value="RNase_III_dom"/>
</dbReference>
<evidence type="ECO:0000256" key="1">
    <source>
        <dbReference type="ARBA" id="ARBA00022737"/>
    </source>
</evidence>
<dbReference type="Pfam" id="PF00271">
    <property type="entry name" value="Helicase_C"/>
    <property type="match status" value="1"/>
</dbReference>
<keyword evidence="6" id="KW-0694">RNA-binding</keyword>
<protein>
    <recommendedName>
        <fullName evidence="12">Dicer-like protein 1</fullName>
    </recommendedName>
</protein>
<feature type="compositionally biased region" description="Basic and acidic residues" evidence="7">
    <location>
        <begin position="1166"/>
        <end position="1185"/>
    </location>
</feature>
<dbReference type="STRING" id="686832.A0A0C2Y8W3"/>
<keyword evidence="4" id="KW-0347">Helicase</keyword>
<dbReference type="SMART" id="SM00535">
    <property type="entry name" value="RIBOc"/>
    <property type="match status" value="2"/>
</dbReference>
<feature type="region of interest" description="Disordered" evidence="7">
    <location>
        <begin position="603"/>
        <end position="642"/>
    </location>
</feature>
<evidence type="ECO:0008006" key="12">
    <source>
        <dbReference type="Google" id="ProtNLM"/>
    </source>
</evidence>
<dbReference type="Gene3D" id="3.40.50.300">
    <property type="entry name" value="P-loop containing nucleotide triphosphate hydrolases"/>
    <property type="match status" value="2"/>
</dbReference>
<evidence type="ECO:0000256" key="5">
    <source>
        <dbReference type="ARBA" id="ARBA00022840"/>
    </source>
</evidence>
<dbReference type="PANTHER" id="PTHR14950:SF37">
    <property type="entry name" value="ENDORIBONUCLEASE DICER"/>
    <property type="match status" value="1"/>
</dbReference>
<sequence>MLKILKKTWKDEEALSKNPRGSPAPSLTTPSSPNADFENTHTHDDTPKLTLDIASPFISHPKRTRDAFEPDVNDPALSERPAKLVKTGNPDSLRNRLPEILDLREREENEPQLSILTLKEQVFEQAKHQNTIAALPPAKSSTSLVVELVTWAVQQEQQRPKNITTKARTLLIIVEELSLMEKYSNAFETDAVQVSVGKYTEDIHRPELETWSEILKKDVVMAPSHLLLDSLLRGALAVTQLHFMVVLDAQTIKNQDSHSSMPIVQIMNDFYRVTDQLSRPRVFALASPPSDRRSYFDSKMLKLELTLDAKVFGVTEEKRAEILALPDRPNEIIILYDTSRRNSETRLLKQLHQVDPTEGIFRRHYRASQHAHEEVGPCASDLVWRRALKAITATLMPGHEDIDEDDPETPASDRIKVKIYKILKDWSFTMPNLDASSKGLNVSHKFLRLIQVLRTFKSYGEAFRGIIFVQRRAIALVLVDLLRTLDERIGFLRPQAVVGSGHYDNDSTHYQKIFHEFATGVCNLIIATKSIEDLDIPKASVVIRYDLFESQISHAYVRARTRGRESHLVHMVERGNDIHRRILSRITNLDADMLRWTEVLCNSPGSSPPPQSLRETINPYHSESDGEDEGEQGGTSGEYIQDPTMGGRIYLQDATTVVYRYASRMQSKGITNRRLFEFEDIHKEFGIPRAHICSIDLPGTPINGVSGDALPSKAEARRSACFRACEKLYKLGLLDCQLVPLPYNLRAQHEHERRKNVEKDSFPETKQSGTRSYRRKLPTFWKNIPTTIPSVLYPTIVYTASPSEGSNSFGPIIILTREPLPSLNSFRLFFSGIPIHIHFQKALPFQVDEARIKDIHAYTVRICRTIMNKALVCYLEEAAYFFLPLPADWRPPLENDKGIPDIAATIPWDLVSLAGQHWAVPIKRTSAEDLVTDLEDAIVQDRFIEFTRRYKVAKLRRDLTPLSKPIDSPRESNYPNLFEFCKAKRKGLETLTNFNQPIIEVSKVQPILNHLNPTSKPPSSTSKSPARYLIPEFTLWTAMLLPSIMKRIDDLLLVKELDATFFDHAVREDLLHNAICTPSAGLEYDYERLELLGDAFLKYLSSIYVFVTNPSLSEGSLHVVRQKIISNKSLLMHSTRVGLPAYIQSKVFPYKSWHPPNFRVYTPLKTPKETENKPAEGSETGDARKGGMTSTDASKGALSEEAICNTNPKDHASSNIVNERSPILVDGTLPLCPSQAQPTESRDQEDSFSEPAGADPDIISSLDPPAIHPQSPRNTELSRTQTSTALKKKGKSKKKKTASDDQGVQWLGDKAIADVAEAIIGAAYITGGREVALQATKALTIPLSNIDRWSDFGRKVLTPPPNMTAKLRPGSIAAIEKIIGHRFNRPHLLGQAMTHSSIQGYESTSYERLEFIGDAILDFMVIRHIFDRDQHLSPGALTMLKGAMVSNSALAAVCVWSGLQEYLLFESTQLSNSIQTYANELKERQEKEYALAAEEGRSPGQYWLDTEPPKALSDVVESIVGAIYISDNFSPVGAESLFDNVLKPFYDKHITLQTLAHHPTKILFELFQAQGCQQFEITKEKNKDENVTHSHVLVHEVILASAEDVSPTSAGRMASLLALDALEGDADFMTRTCDCRTHITHKKLRNKSDFERALEAAFAGGLAEDEEGENEEEKRVRERFEFERALEIGLGLTGEASESPANKDEAPVAVPTYKT</sequence>
<dbReference type="Pfam" id="PF00636">
    <property type="entry name" value="Ribonuclease_3"/>
    <property type="match status" value="2"/>
</dbReference>
<dbReference type="Gene3D" id="1.10.1520.10">
    <property type="entry name" value="Ribonuclease III domain"/>
    <property type="match status" value="3"/>
</dbReference>
<gene>
    <name evidence="10" type="ORF">M413DRAFT_24028</name>
</gene>
<dbReference type="Proteomes" id="UP000053424">
    <property type="component" value="Unassembled WGS sequence"/>
</dbReference>
<reference evidence="11" key="2">
    <citation type="submission" date="2015-01" db="EMBL/GenBank/DDBJ databases">
        <title>Evolutionary Origins and Diversification of the Mycorrhizal Mutualists.</title>
        <authorList>
            <consortium name="DOE Joint Genome Institute"/>
            <consortium name="Mycorrhizal Genomics Consortium"/>
            <person name="Kohler A."/>
            <person name="Kuo A."/>
            <person name="Nagy L.G."/>
            <person name="Floudas D."/>
            <person name="Copeland A."/>
            <person name="Barry K.W."/>
            <person name="Cichocki N."/>
            <person name="Veneault-Fourrey C."/>
            <person name="LaButti K."/>
            <person name="Lindquist E.A."/>
            <person name="Lipzen A."/>
            <person name="Lundell T."/>
            <person name="Morin E."/>
            <person name="Murat C."/>
            <person name="Riley R."/>
            <person name="Ohm R."/>
            <person name="Sun H."/>
            <person name="Tunlid A."/>
            <person name="Henrissat B."/>
            <person name="Grigoriev I.V."/>
            <person name="Hibbett D.S."/>
            <person name="Martin F."/>
        </authorList>
    </citation>
    <scope>NUCLEOTIDE SEQUENCE [LARGE SCALE GENOMIC DNA]</scope>
    <source>
        <strain evidence="11">h7</strain>
    </source>
</reference>
<dbReference type="PROSITE" id="PS51327">
    <property type="entry name" value="DICER_DSRBF"/>
    <property type="match status" value="1"/>
</dbReference>
<keyword evidence="11" id="KW-1185">Reference proteome</keyword>
<feature type="domain" description="RNase III" evidence="8">
    <location>
        <begin position="1053"/>
        <end position="1144"/>
    </location>
</feature>
<dbReference type="Pfam" id="PF03368">
    <property type="entry name" value="Dicer_dimer"/>
    <property type="match status" value="1"/>
</dbReference>
<name>A0A0C2Y8W3_HEBCY</name>
<feature type="region of interest" description="Disordered" evidence="7">
    <location>
        <begin position="1"/>
        <end position="48"/>
    </location>
</feature>
<organism evidence="10 11">
    <name type="scientific">Hebeloma cylindrosporum</name>
    <dbReference type="NCBI Taxonomy" id="76867"/>
    <lineage>
        <taxon>Eukaryota</taxon>
        <taxon>Fungi</taxon>
        <taxon>Dikarya</taxon>
        <taxon>Basidiomycota</taxon>
        <taxon>Agaricomycotina</taxon>
        <taxon>Agaricomycetes</taxon>
        <taxon>Agaricomycetidae</taxon>
        <taxon>Agaricales</taxon>
        <taxon>Agaricineae</taxon>
        <taxon>Hymenogastraceae</taxon>
        <taxon>Hebeloma</taxon>
    </lineage>
</organism>
<dbReference type="SUPFAM" id="SSF69065">
    <property type="entry name" value="RNase III domain-like"/>
    <property type="match status" value="2"/>
</dbReference>
<evidence type="ECO:0000259" key="9">
    <source>
        <dbReference type="PROSITE" id="PS51327"/>
    </source>
</evidence>
<dbReference type="PANTHER" id="PTHR14950">
    <property type="entry name" value="DICER-RELATED"/>
    <property type="match status" value="1"/>
</dbReference>
<dbReference type="CDD" id="cd00593">
    <property type="entry name" value="RIBOc"/>
    <property type="match status" value="2"/>
</dbReference>
<feature type="region of interest" description="Disordered" evidence="7">
    <location>
        <begin position="1226"/>
        <end position="1301"/>
    </location>
</feature>
<dbReference type="EMBL" id="KN831771">
    <property type="protein sequence ID" value="KIM46273.1"/>
    <property type="molecule type" value="Genomic_DNA"/>
</dbReference>
<dbReference type="PROSITE" id="PS50142">
    <property type="entry name" value="RNASE_3_2"/>
    <property type="match status" value="2"/>
</dbReference>
<dbReference type="SUPFAM" id="SSF52540">
    <property type="entry name" value="P-loop containing nucleoside triphosphate hydrolases"/>
    <property type="match status" value="1"/>
</dbReference>
<dbReference type="Gene3D" id="2.170.260.10">
    <property type="entry name" value="paz domain"/>
    <property type="match status" value="1"/>
</dbReference>
<evidence type="ECO:0000256" key="2">
    <source>
        <dbReference type="ARBA" id="ARBA00022741"/>
    </source>
</evidence>
<evidence type="ECO:0000313" key="10">
    <source>
        <dbReference type="EMBL" id="KIM46273.1"/>
    </source>
</evidence>
<evidence type="ECO:0000256" key="7">
    <source>
        <dbReference type="SAM" id="MobiDB-lite"/>
    </source>
</evidence>
<accession>A0A0C2Y8W3</accession>
<evidence type="ECO:0000256" key="6">
    <source>
        <dbReference type="PROSITE-ProRule" id="PRU00657"/>
    </source>
</evidence>
<proteinExistence type="predicted"/>
<feature type="region of interest" description="Disordered" evidence="7">
    <location>
        <begin position="1161"/>
        <end position="1197"/>
    </location>
</feature>
<feature type="compositionally biased region" description="Low complexity" evidence="7">
    <location>
        <begin position="23"/>
        <end position="33"/>
    </location>
</feature>
<keyword evidence="5" id="KW-0067">ATP-binding</keyword>
<reference evidence="10 11" key="1">
    <citation type="submission" date="2014-04" db="EMBL/GenBank/DDBJ databases">
        <authorList>
            <consortium name="DOE Joint Genome Institute"/>
            <person name="Kuo A."/>
            <person name="Gay G."/>
            <person name="Dore J."/>
            <person name="Kohler A."/>
            <person name="Nagy L.G."/>
            <person name="Floudas D."/>
            <person name="Copeland A."/>
            <person name="Barry K.W."/>
            <person name="Cichocki N."/>
            <person name="Veneault-Fourrey C."/>
            <person name="LaButti K."/>
            <person name="Lindquist E.A."/>
            <person name="Lipzen A."/>
            <person name="Lundell T."/>
            <person name="Morin E."/>
            <person name="Murat C."/>
            <person name="Sun H."/>
            <person name="Tunlid A."/>
            <person name="Henrissat B."/>
            <person name="Grigoriev I.V."/>
            <person name="Hibbett D.S."/>
            <person name="Martin F."/>
            <person name="Nordberg H.P."/>
            <person name="Cantor M.N."/>
            <person name="Hua S.X."/>
        </authorList>
    </citation>
    <scope>NUCLEOTIDE SEQUENCE [LARGE SCALE GENOMIC DNA]</scope>
    <source>
        <strain evidence="11">h7</strain>
    </source>
</reference>
<evidence type="ECO:0000256" key="3">
    <source>
        <dbReference type="ARBA" id="ARBA00022801"/>
    </source>
</evidence>
<evidence type="ECO:0000256" key="4">
    <source>
        <dbReference type="ARBA" id="ARBA00022806"/>
    </source>
</evidence>
<dbReference type="Gene3D" id="3.30.160.380">
    <property type="entry name" value="Dicer dimerisation domain"/>
    <property type="match status" value="1"/>
</dbReference>
<dbReference type="GO" id="GO:0004525">
    <property type="term" value="F:ribonuclease III activity"/>
    <property type="evidence" value="ECO:0007669"/>
    <property type="project" value="InterPro"/>
</dbReference>
<evidence type="ECO:0000313" key="11">
    <source>
        <dbReference type="Proteomes" id="UP000053424"/>
    </source>
</evidence>
<dbReference type="InterPro" id="IPR027417">
    <property type="entry name" value="P-loop_NTPase"/>
</dbReference>
<keyword evidence="3" id="KW-0378">Hydrolase</keyword>
<dbReference type="GO" id="GO:0031047">
    <property type="term" value="P:regulatory ncRNA-mediated gene silencing"/>
    <property type="evidence" value="ECO:0007669"/>
    <property type="project" value="UniProtKB-ARBA"/>
</dbReference>
<feature type="region of interest" description="Disordered" evidence="7">
    <location>
        <begin position="1691"/>
        <end position="1715"/>
    </location>
</feature>
<feature type="domain" description="Dicer dsRNA-binding fold" evidence="9">
    <location>
        <begin position="654"/>
        <end position="748"/>
    </location>
</feature>
<dbReference type="InterPro" id="IPR001650">
    <property type="entry name" value="Helicase_C-like"/>
</dbReference>
<dbReference type="GO" id="GO:0004386">
    <property type="term" value="F:helicase activity"/>
    <property type="evidence" value="ECO:0007669"/>
    <property type="project" value="UniProtKB-KW"/>
</dbReference>
<dbReference type="OrthoDB" id="416741at2759"/>
<dbReference type="InterPro" id="IPR005034">
    <property type="entry name" value="Dicer_dimerisation"/>
</dbReference>
<feature type="compositionally biased region" description="Basic residues" evidence="7">
    <location>
        <begin position="1286"/>
        <end position="1296"/>
    </location>
</feature>
<dbReference type="GO" id="GO:0005524">
    <property type="term" value="F:ATP binding"/>
    <property type="evidence" value="ECO:0007669"/>
    <property type="project" value="UniProtKB-KW"/>
</dbReference>
<feature type="compositionally biased region" description="Polar residues" evidence="7">
    <location>
        <begin position="1271"/>
        <end position="1285"/>
    </location>
</feature>